<sequence length="327" mass="37021">MQGKKHIIMLLVLVAPLIYVLSCNTTGNPDIRNEVVFKKKLSNYHLFQGKMSALHPTLGVELFELSSTLFTDYAEKQRLIKLPAGKKLTLNGNGLPDFPEGTLIAKTFYYGSESAKRLNIVETRLLIFAGSKWNVATYQWNEGQTDAFLIKEGATVQLKVEGFTGEKRQIAYHIPRNNECVSCHRSGNEILPIGPKVRNLNRVVERDRKQVNQLQYLMNKGLINVSSLDTFQRLPAYKYKETPIAQRARAYLDINCAHCHQPGGYAGQTTLNLDYNTSIERSGIELNKNNIIIRMNEMGDYHMPKLGTTVVDKEGVELIRAYIKTLK</sequence>
<reference evidence="1 2" key="1">
    <citation type="submission" date="2019-02" db="EMBL/GenBank/DDBJ databases">
        <title>Pedobacter sp. RP-1-14 sp. nov., isolated from Arctic soil.</title>
        <authorList>
            <person name="Dahal R.H."/>
        </authorList>
    </citation>
    <scope>NUCLEOTIDE SEQUENCE [LARGE SCALE GENOMIC DNA]</scope>
    <source>
        <strain evidence="1 2">RP-1-14</strain>
    </source>
</reference>
<dbReference type="OrthoDB" id="338827at2"/>
<name>A0A4R0NSW8_9SPHI</name>
<dbReference type="SUPFAM" id="SSF46626">
    <property type="entry name" value="Cytochrome c"/>
    <property type="match status" value="1"/>
</dbReference>
<dbReference type="GO" id="GO:0009055">
    <property type="term" value="F:electron transfer activity"/>
    <property type="evidence" value="ECO:0007669"/>
    <property type="project" value="InterPro"/>
</dbReference>
<gene>
    <name evidence="1" type="ORF">EZ437_04280</name>
</gene>
<dbReference type="Proteomes" id="UP000293347">
    <property type="component" value="Unassembled WGS sequence"/>
</dbReference>
<accession>A0A4R0NSW8</accession>
<dbReference type="AlphaFoldDB" id="A0A4R0NSW8"/>
<dbReference type="Gene3D" id="1.10.760.10">
    <property type="entry name" value="Cytochrome c-like domain"/>
    <property type="match status" value="1"/>
</dbReference>
<dbReference type="GO" id="GO:0020037">
    <property type="term" value="F:heme binding"/>
    <property type="evidence" value="ECO:0007669"/>
    <property type="project" value="InterPro"/>
</dbReference>
<dbReference type="EMBL" id="SJSL01000001">
    <property type="protein sequence ID" value="TCD03198.1"/>
    <property type="molecule type" value="Genomic_DNA"/>
</dbReference>
<evidence type="ECO:0000313" key="2">
    <source>
        <dbReference type="Proteomes" id="UP000293347"/>
    </source>
</evidence>
<organism evidence="1 2">
    <name type="scientific">Pedobacter psychroterrae</name>
    <dbReference type="NCBI Taxonomy" id="2530453"/>
    <lineage>
        <taxon>Bacteria</taxon>
        <taxon>Pseudomonadati</taxon>
        <taxon>Bacteroidota</taxon>
        <taxon>Sphingobacteriia</taxon>
        <taxon>Sphingobacteriales</taxon>
        <taxon>Sphingobacteriaceae</taxon>
        <taxon>Pedobacter</taxon>
    </lineage>
</organism>
<protein>
    <submittedName>
        <fullName evidence="1">Uncharacterized protein</fullName>
    </submittedName>
</protein>
<keyword evidence="2" id="KW-1185">Reference proteome</keyword>
<evidence type="ECO:0000313" key="1">
    <source>
        <dbReference type="EMBL" id="TCD03198.1"/>
    </source>
</evidence>
<dbReference type="InterPro" id="IPR036909">
    <property type="entry name" value="Cyt_c-like_dom_sf"/>
</dbReference>
<comment type="caution">
    <text evidence="1">The sequence shown here is derived from an EMBL/GenBank/DDBJ whole genome shotgun (WGS) entry which is preliminary data.</text>
</comment>
<proteinExistence type="predicted"/>
<dbReference type="RefSeq" id="WP_131593575.1">
    <property type="nucleotide sequence ID" value="NZ_SJSL01000001.1"/>
</dbReference>